<evidence type="ECO:0000313" key="1">
    <source>
        <dbReference type="EMBL" id="SMF78908.1"/>
    </source>
</evidence>
<accession>A0A1X7H3G7</accession>
<dbReference type="STRING" id="941907.SAMN06295910_2777"/>
<evidence type="ECO:0000313" key="2">
    <source>
        <dbReference type="Proteomes" id="UP000192934"/>
    </source>
</evidence>
<gene>
    <name evidence="1" type="ORF">SAMN06295910_2777</name>
</gene>
<evidence type="ECO:0008006" key="3">
    <source>
        <dbReference type="Google" id="ProtNLM"/>
    </source>
</evidence>
<proteinExistence type="predicted"/>
<dbReference type="EMBL" id="LT840185">
    <property type="protein sequence ID" value="SMF78908.1"/>
    <property type="molecule type" value="Genomic_DNA"/>
</dbReference>
<protein>
    <recommendedName>
        <fullName evidence="3">Heavy-metal-associated domain-containing protein</fullName>
    </recommendedName>
</protein>
<sequence length="418" mass="43380">MTRLSRPLLVSLLLVALAFVGVRAVEAQLEGADRGVPPVDSASTLEVTGVEVDTSGKSSEEARLAGWREAQSKGFKALWARTTGRPLSEAPTLPGSTLDGLVTGIVIEEEQIGPTRYVARLGVLFDRGRAGEMLGVGGIVRRSAPMLTIPVMLTGSTLQSFESRTEWQRAWARFRTGGSAIDYVRPTGAGVDPLLLNAAETHRPGRTWWRMLLDQYGASGVVIPEVQLLRSYPGGPAIGNFVARFGPDGVVLDRFTLRAASSAAIPRMMDEGVRRLDAAYTRALNAGFLKVDSTLLGGNPDPAAALAAQIEAANAAAEAAAAPPPLVQSTAPVPVGAATSFTIQVTTPNAAAVSQAELSVSRVPGVTSAITTSLALGGTSVMRVTYAGEGAALAAALQSQGWNVSGSGSTLTISRPGQ</sequence>
<keyword evidence="2" id="KW-1185">Reference proteome</keyword>
<organism evidence="1 2">
    <name type="scientific">Allosphingosinicella indica</name>
    <dbReference type="NCBI Taxonomy" id="941907"/>
    <lineage>
        <taxon>Bacteria</taxon>
        <taxon>Pseudomonadati</taxon>
        <taxon>Pseudomonadota</taxon>
        <taxon>Alphaproteobacteria</taxon>
        <taxon>Sphingomonadales</taxon>
        <taxon>Sphingomonadaceae</taxon>
        <taxon>Allosphingosinicella</taxon>
    </lineage>
</organism>
<dbReference type="Proteomes" id="UP000192934">
    <property type="component" value="Chromosome I"/>
</dbReference>
<dbReference type="RefSeq" id="WP_244552364.1">
    <property type="nucleotide sequence ID" value="NZ_LT840185.1"/>
</dbReference>
<dbReference type="AlphaFoldDB" id="A0A1X7H3G7"/>
<name>A0A1X7H3G7_9SPHN</name>
<reference evidence="2" key="1">
    <citation type="submission" date="2017-04" db="EMBL/GenBank/DDBJ databases">
        <authorList>
            <person name="Varghese N."/>
            <person name="Submissions S."/>
        </authorList>
    </citation>
    <scope>NUCLEOTIDE SEQUENCE [LARGE SCALE GENOMIC DNA]</scope>
    <source>
        <strain evidence="2">Dd16</strain>
    </source>
</reference>